<evidence type="ECO:0000259" key="6">
    <source>
        <dbReference type="Pfam" id="PF00590"/>
    </source>
</evidence>
<keyword evidence="5" id="KW-0949">S-adenosyl-L-methionine</keyword>
<dbReference type="PANTHER" id="PTHR47036">
    <property type="entry name" value="COBALT-FACTOR III C(17)-METHYLTRANSFERASE-RELATED"/>
    <property type="match status" value="1"/>
</dbReference>
<dbReference type="Pfam" id="PF00590">
    <property type="entry name" value="TP_methylase"/>
    <property type="match status" value="1"/>
</dbReference>
<feature type="domain" description="Tetrapyrrole methylase" evidence="6">
    <location>
        <begin position="1"/>
        <end position="209"/>
    </location>
</feature>
<evidence type="ECO:0000256" key="3">
    <source>
        <dbReference type="ARBA" id="ARBA00022603"/>
    </source>
</evidence>
<accession>A0A1M6B374</accession>
<evidence type="ECO:0000313" key="8">
    <source>
        <dbReference type="Proteomes" id="UP000184052"/>
    </source>
</evidence>
<evidence type="ECO:0000256" key="4">
    <source>
        <dbReference type="ARBA" id="ARBA00022679"/>
    </source>
</evidence>
<evidence type="ECO:0000256" key="1">
    <source>
        <dbReference type="ARBA" id="ARBA00004953"/>
    </source>
</evidence>
<dbReference type="CDD" id="cd11646">
    <property type="entry name" value="Precorrin_3B_C17_MT"/>
    <property type="match status" value="1"/>
</dbReference>
<evidence type="ECO:0000313" key="7">
    <source>
        <dbReference type="EMBL" id="SHI43199.1"/>
    </source>
</evidence>
<keyword evidence="2" id="KW-0169">Cobalamin biosynthesis</keyword>
<name>A0A1M6B374_9FIRM</name>
<dbReference type="Gene3D" id="3.30.950.10">
    <property type="entry name" value="Methyltransferase, Cobalt-precorrin-4 Transmethylase, Domain 2"/>
    <property type="match status" value="1"/>
</dbReference>
<keyword evidence="4 7" id="KW-0808">Transferase</keyword>
<dbReference type="InterPro" id="IPR000878">
    <property type="entry name" value="4pyrrol_Mease"/>
</dbReference>
<dbReference type="InterPro" id="IPR014776">
    <property type="entry name" value="4pyrrole_Mease_sub2"/>
</dbReference>
<dbReference type="InterPro" id="IPR006363">
    <property type="entry name" value="Cbl_synth_CobJ/CibH_dom"/>
</dbReference>
<dbReference type="InterPro" id="IPR051810">
    <property type="entry name" value="Precorrin_MeTrfase"/>
</dbReference>
<evidence type="ECO:0000256" key="5">
    <source>
        <dbReference type="ARBA" id="ARBA00022691"/>
    </source>
</evidence>
<dbReference type="Proteomes" id="UP000184052">
    <property type="component" value="Unassembled WGS sequence"/>
</dbReference>
<evidence type="ECO:0000256" key="2">
    <source>
        <dbReference type="ARBA" id="ARBA00022573"/>
    </source>
</evidence>
<reference evidence="7 8" key="1">
    <citation type="submission" date="2016-11" db="EMBL/GenBank/DDBJ databases">
        <authorList>
            <person name="Jaros S."/>
            <person name="Januszkiewicz K."/>
            <person name="Wedrychowicz H."/>
        </authorList>
    </citation>
    <scope>NUCLEOTIDE SEQUENCE [LARGE SCALE GENOMIC DNA]</scope>
    <source>
        <strain evidence="7 8">DSM 17477</strain>
    </source>
</reference>
<comment type="pathway">
    <text evidence="1">Cofactor biosynthesis; adenosylcobalamin biosynthesis.</text>
</comment>
<dbReference type="SUPFAM" id="SSF53790">
    <property type="entry name" value="Tetrapyrrole methylase"/>
    <property type="match status" value="1"/>
</dbReference>
<dbReference type="GO" id="GO:0032259">
    <property type="term" value="P:methylation"/>
    <property type="evidence" value="ECO:0007669"/>
    <property type="project" value="UniProtKB-KW"/>
</dbReference>
<dbReference type="EMBL" id="FQZL01000004">
    <property type="protein sequence ID" value="SHI43199.1"/>
    <property type="molecule type" value="Genomic_DNA"/>
</dbReference>
<proteinExistence type="predicted"/>
<gene>
    <name evidence="7" type="ORF">SAMN02745751_00341</name>
</gene>
<dbReference type="GO" id="GO:0008168">
    <property type="term" value="F:methyltransferase activity"/>
    <property type="evidence" value="ECO:0007669"/>
    <property type="project" value="UniProtKB-KW"/>
</dbReference>
<dbReference type="AlphaFoldDB" id="A0A1M6B374"/>
<dbReference type="InterPro" id="IPR035996">
    <property type="entry name" value="4pyrrol_Methylase_sf"/>
</dbReference>
<organism evidence="7 8">
    <name type="scientific">Dethiosulfatibacter aminovorans DSM 17477</name>
    <dbReference type="NCBI Taxonomy" id="1121476"/>
    <lineage>
        <taxon>Bacteria</taxon>
        <taxon>Bacillati</taxon>
        <taxon>Bacillota</taxon>
        <taxon>Tissierellia</taxon>
        <taxon>Dethiosulfatibacter</taxon>
    </lineage>
</organism>
<sequence length="242" mass="26599">MLYVIGMGPGNKDNMTYRAYEALKNADVVVGYKTYIQLVKEILPEVKVTENTGMKKEIERCQLAIDLAMEGKEVALVSSGDAGIYGMAGLIYQLAEGKMNISEIEIIPGVSASSSCASILGAPLMHDFATISLSDLLTEWDLIKERLHCAGKGDFVIALYNPKSFGRTTQIEEARDILLQYKPGDTVVGIVRNSGREDESKEITTLKDMCDCEINMTSTVIIGNEMTYAKDNMMITPRGYLV</sequence>
<keyword evidence="3 7" id="KW-0489">Methyltransferase</keyword>
<dbReference type="Gene3D" id="3.40.1010.10">
    <property type="entry name" value="Cobalt-precorrin-4 Transmethylase, Domain 1"/>
    <property type="match status" value="1"/>
</dbReference>
<dbReference type="RefSeq" id="WP_342747068.1">
    <property type="nucleotide sequence ID" value="NZ_FQZL01000004.1"/>
</dbReference>
<dbReference type="GO" id="GO:0009236">
    <property type="term" value="P:cobalamin biosynthetic process"/>
    <property type="evidence" value="ECO:0007669"/>
    <property type="project" value="UniProtKB-UniPathway"/>
</dbReference>
<dbReference type="UniPathway" id="UPA00148"/>
<dbReference type="PANTHER" id="PTHR47036:SF1">
    <property type="entry name" value="COBALT-FACTOR III C(17)-METHYLTRANSFERASE-RELATED"/>
    <property type="match status" value="1"/>
</dbReference>
<dbReference type="NCBIfam" id="TIGR01466">
    <property type="entry name" value="cobJ_cbiH"/>
    <property type="match status" value="1"/>
</dbReference>
<protein>
    <submittedName>
        <fullName evidence="7">Cobalt-precorrin 3 C17-methyltransferase</fullName>
    </submittedName>
</protein>
<dbReference type="STRING" id="1121476.SAMN02745751_00341"/>
<keyword evidence="8" id="KW-1185">Reference proteome</keyword>
<dbReference type="InterPro" id="IPR014777">
    <property type="entry name" value="4pyrrole_Mease_sub1"/>
</dbReference>